<dbReference type="InterPro" id="IPR019819">
    <property type="entry name" value="Carboxylesterase_B_CS"/>
</dbReference>
<dbReference type="PROSITE" id="PS00122">
    <property type="entry name" value="CARBOXYLESTERASE_B_1"/>
    <property type="match status" value="1"/>
</dbReference>
<dbReference type="InterPro" id="IPR029058">
    <property type="entry name" value="AB_hydrolase_fold"/>
</dbReference>
<dbReference type="PROSITE" id="PS00941">
    <property type="entry name" value="CARBOXYLESTERASE_B_2"/>
    <property type="match status" value="1"/>
</dbReference>
<dbReference type="InterPro" id="IPR050309">
    <property type="entry name" value="Type-B_Carboxylest/Lipase"/>
</dbReference>
<evidence type="ECO:0000313" key="5">
    <source>
        <dbReference type="EMBL" id="WAS95011.1"/>
    </source>
</evidence>
<accession>A0ABY7H6W9</accession>
<comment type="similarity">
    <text evidence="1 3">Belongs to the type-B carboxylesterase/lipase family.</text>
</comment>
<organism evidence="5 6">
    <name type="scientific">Nannocystis punicea</name>
    <dbReference type="NCBI Taxonomy" id="2995304"/>
    <lineage>
        <taxon>Bacteria</taxon>
        <taxon>Pseudomonadati</taxon>
        <taxon>Myxococcota</taxon>
        <taxon>Polyangia</taxon>
        <taxon>Nannocystales</taxon>
        <taxon>Nannocystaceae</taxon>
        <taxon>Nannocystis</taxon>
    </lineage>
</organism>
<dbReference type="EC" id="3.1.1.-" evidence="3"/>
<keyword evidence="2 3" id="KW-0378">Hydrolase</keyword>
<dbReference type="Proteomes" id="UP001164459">
    <property type="component" value="Chromosome"/>
</dbReference>
<evidence type="ECO:0000259" key="4">
    <source>
        <dbReference type="Pfam" id="PF00135"/>
    </source>
</evidence>
<feature type="domain" description="Carboxylesterase type B" evidence="4">
    <location>
        <begin position="34"/>
        <end position="336"/>
    </location>
</feature>
<sequence>MTTTNAATARRLGGLMLCIALAGCGGDEGPADDPTLVNTEAGAVKGRVEAGVRTFLKIPYAAPPVGELRFAPPAPHPGWDEPREALEFGPGCPQIAEGAQEPSGDEDCLTLNVWAPDDDASHPVMVWFHGGGFVRGASSEPQFDGATLAREQGVVVVTLNYRLGALGWLAAAGVSGNFGLRDQIAALAWVKANIAGFGGDPGRVTLFGESAGGSSVACLLGSPAADGLYHAAIVQSGGDASSLPALGDPDRDPEVSGAEIVAAVGCDGVPDPLACLRDVPADALVAAGGEFDLLAPVSVGPVVGDELLPEQPFARIAAGAAPEVPLLVGANAQEFGPLPELLPVADEAALKAILGLLFGELAEPLLKLYPPASFGGPGQALAALLGERTFVCPALALAAAAPQPSWSYLFAHTLAGEAGVHGSFHALEVPYVFGNLAALPQGVAPTAADEQVSAFMRDAWGRFAREGAPGEGWPAHAEGGAVMQISTSPTAMADVDAGRCAELAALGLVP</sequence>
<dbReference type="SUPFAM" id="SSF53474">
    <property type="entry name" value="alpha/beta-Hydrolases"/>
    <property type="match status" value="1"/>
</dbReference>
<dbReference type="Gene3D" id="3.40.50.1820">
    <property type="entry name" value="alpha/beta hydrolase"/>
    <property type="match status" value="1"/>
</dbReference>
<proteinExistence type="inferred from homology"/>
<protein>
    <recommendedName>
        <fullName evidence="3">Carboxylic ester hydrolase</fullName>
        <ecNumber evidence="3">3.1.1.-</ecNumber>
    </recommendedName>
</protein>
<dbReference type="Pfam" id="PF00135">
    <property type="entry name" value="COesterase"/>
    <property type="match status" value="2"/>
</dbReference>
<evidence type="ECO:0000256" key="2">
    <source>
        <dbReference type="ARBA" id="ARBA00022801"/>
    </source>
</evidence>
<gene>
    <name evidence="5" type="ORF">O0S08_02520</name>
</gene>
<dbReference type="PANTHER" id="PTHR11559">
    <property type="entry name" value="CARBOXYLESTERASE"/>
    <property type="match status" value="1"/>
</dbReference>
<dbReference type="RefSeq" id="WP_269037343.1">
    <property type="nucleotide sequence ID" value="NZ_CP114040.1"/>
</dbReference>
<dbReference type="InterPro" id="IPR019826">
    <property type="entry name" value="Carboxylesterase_B_AS"/>
</dbReference>
<name>A0ABY7H6W9_9BACT</name>
<dbReference type="InterPro" id="IPR000997">
    <property type="entry name" value="Cholinesterase"/>
</dbReference>
<feature type="domain" description="Carboxylesterase type B" evidence="4">
    <location>
        <begin position="379"/>
        <end position="493"/>
    </location>
</feature>
<evidence type="ECO:0000256" key="1">
    <source>
        <dbReference type="ARBA" id="ARBA00005964"/>
    </source>
</evidence>
<keyword evidence="6" id="KW-1185">Reference proteome</keyword>
<reference evidence="5" key="1">
    <citation type="submission" date="2022-11" db="EMBL/GenBank/DDBJ databases">
        <title>Minimal conservation of predation-associated metabolite biosynthetic gene clusters underscores biosynthetic potential of Myxococcota including descriptions for ten novel species: Archangium lansinium sp. nov., Myxococcus landrumus sp. nov., Nannocystis bai.</title>
        <authorList>
            <person name="Ahearne A."/>
            <person name="Stevens C."/>
            <person name="Dowd S."/>
        </authorList>
    </citation>
    <scope>NUCLEOTIDE SEQUENCE</scope>
    <source>
        <strain evidence="5">Fl3</strain>
    </source>
</reference>
<dbReference type="InterPro" id="IPR002018">
    <property type="entry name" value="CarbesteraseB"/>
</dbReference>
<evidence type="ECO:0000256" key="3">
    <source>
        <dbReference type="RuleBase" id="RU361235"/>
    </source>
</evidence>
<evidence type="ECO:0000313" key="6">
    <source>
        <dbReference type="Proteomes" id="UP001164459"/>
    </source>
</evidence>
<dbReference type="PRINTS" id="PR00878">
    <property type="entry name" value="CHOLNESTRASE"/>
</dbReference>
<dbReference type="EMBL" id="CP114040">
    <property type="protein sequence ID" value="WAS95011.1"/>
    <property type="molecule type" value="Genomic_DNA"/>
</dbReference>